<dbReference type="AlphaFoldDB" id="A0A0B7F6U1"/>
<reference evidence="1 2" key="1">
    <citation type="submission" date="2014-11" db="EMBL/GenBank/DDBJ databases">
        <authorList>
            <person name="Wibberg Daniel"/>
        </authorList>
    </citation>
    <scope>NUCLEOTIDE SEQUENCE [LARGE SCALE GENOMIC DNA]</scope>
    <source>
        <strain evidence="1">Rhizoctonia solani AG1-IB 7/3/14</strain>
    </source>
</reference>
<dbReference type="InterPro" id="IPR021858">
    <property type="entry name" value="Fun_TF"/>
</dbReference>
<name>A0A0B7F6U1_THACB</name>
<dbReference type="OrthoDB" id="3251668at2759"/>
<organism evidence="1 2">
    <name type="scientific">Thanatephorus cucumeris (strain AG1-IB / isolate 7/3/14)</name>
    <name type="common">Lettuce bottom rot fungus</name>
    <name type="synonym">Rhizoctonia solani</name>
    <dbReference type="NCBI Taxonomy" id="1108050"/>
    <lineage>
        <taxon>Eukaryota</taxon>
        <taxon>Fungi</taxon>
        <taxon>Dikarya</taxon>
        <taxon>Basidiomycota</taxon>
        <taxon>Agaricomycotina</taxon>
        <taxon>Agaricomycetes</taxon>
        <taxon>Cantharellales</taxon>
        <taxon>Ceratobasidiaceae</taxon>
        <taxon>Rhizoctonia</taxon>
        <taxon>Rhizoctonia solani AG-1</taxon>
    </lineage>
</organism>
<dbReference type="EMBL" id="LN679111">
    <property type="protein sequence ID" value="CEL53260.1"/>
    <property type="molecule type" value="Genomic_DNA"/>
</dbReference>
<proteinExistence type="predicted"/>
<gene>
    <name evidence="1" type="ORF">RSOLAG1IB_06227</name>
</gene>
<evidence type="ECO:0000313" key="2">
    <source>
        <dbReference type="Proteomes" id="UP000059188"/>
    </source>
</evidence>
<dbReference type="Pfam" id="PF11951">
    <property type="entry name" value="Fungal_trans_2"/>
    <property type="match status" value="1"/>
</dbReference>
<dbReference type="Proteomes" id="UP000059188">
    <property type="component" value="Unassembled WGS sequence"/>
</dbReference>
<protein>
    <recommendedName>
        <fullName evidence="3">Fungal zn(2)-Cys(6) binuclear cluster domain-containing protein</fullName>
    </recommendedName>
</protein>
<keyword evidence="2" id="KW-1185">Reference proteome</keyword>
<accession>A0A0B7F6U1</accession>
<evidence type="ECO:0008006" key="3">
    <source>
        <dbReference type="Google" id="ProtNLM"/>
    </source>
</evidence>
<evidence type="ECO:0000313" key="1">
    <source>
        <dbReference type="EMBL" id="CEL53260.1"/>
    </source>
</evidence>
<sequence>MDPLQLGTLNTESFDPYSVPSLDAALLDTDWTAAFHELVRMPLLNNPIQSHVSACMVSRQPTGPPQHLMANQTSPSITLYCPENADSFLHLDPLTHVPIFRSPLDLTSDLHLSQNENLDDLEGVGKILCRAPVGLDRMVDSNSLMFVLCAYSQWIPLVVFDPLQIIHTSQETIKNQFLESPASRCRLLLISELMRKLVRSRGLDEGGDRMLTFLGGEVQRNITEYRAEQRLLGEEERRHATGALDHIVELLSIYAVSAPLALTLRLLQLAAPVFLRACSPHHPPHMSVVLLNPSVNLRHFVVADVVTSITTGRSLLCRYHVPWSLDLCKRFTKTGEDQGLQWKFGIPDQFILLFGYMDGLKENATATATPVDPRVIEQIEEDISRIIIPPCKGRDASLAIGRMVVQECWRKAVFIYMYMALCGVHALDPRVVNAQKGFMKLVNGIKPGRNPDAFLVLPMMIAGVATTKFTHQQTIASRILTIPQFINSNTSGNDSLCMLRDIWVRIKAEDRAARWEDLREACRRVTGI</sequence>